<keyword evidence="4" id="KW-0788">Thiol protease</keyword>
<evidence type="ECO:0000313" key="6">
    <source>
        <dbReference type="EMBL" id="GAA1541221.1"/>
    </source>
</evidence>
<sequence>MNVIRVPVATLWAEPSKTRPCDAPALRDEPDLAAWVAAMTPDEQTSSDVVTQALLGDRVVVEESRPDGWSRVTLPGQHDYPGWIRTAHLTTAPAPDDQAPAPAAKPPTGEDVLAEARRLLGVTYVWGGLSTHGIDCSGLVHLVWRRLGVSLPRDAHQQQAATVAVPAGEERPGDLYFFARPGRLAHHVGIVVTPGHLIHASQGRHAVVEEPMPPERAETLAGAHRV</sequence>
<comment type="caution">
    <text evidence="6">The sequence shown here is derived from an EMBL/GenBank/DDBJ whole genome shotgun (WGS) entry which is preliminary data.</text>
</comment>
<comment type="similarity">
    <text evidence="1">Belongs to the peptidase C40 family.</text>
</comment>
<keyword evidence="3" id="KW-0378">Hydrolase</keyword>
<dbReference type="Gene3D" id="2.30.30.40">
    <property type="entry name" value="SH3 Domains"/>
    <property type="match status" value="1"/>
</dbReference>
<name>A0ABP4MBF7_9ACTN</name>
<evidence type="ECO:0000256" key="2">
    <source>
        <dbReference type="ARBA" id="ARBA00022670"/>
    </source>
</evidence>
<organism evidence="6 7">
    <name type="scientific">Dactylosporangium maewongense</name>
    <dbReference type="NCBI Taxonomy" id="634393"/>
    <lineage>
        <taxon>Bacteria</taxon>
        <taxon>Bacillati</taxon>
        <taxon>Actinomycetota</taxon>
        <taxon>Actinomycetes</taxon>
        <taxon>Micromonosporales</taxon>
        <taxon>Micromonosporaceae</taxon>
        <taxon>Dactylosporangium</taxon>
    </lineage>
</organism>
<reference evidence="7" key="1">
    <citation type="journal article" date="2019" name="Int. J. Syst. Evol. Microbiol.">
        <title>The Global Catalogue of Microorganisms (GCM) 10K type strain sequencing project: providing services to taxonomists for standard genome sequencing and annotation.</title>
        <authorList>
            <consortium name="The Broad Institute Genomics Platform"/>
            <consortium name="The Broad Institute Genome Sequencing Center for Infectious Disease"/>
            <person name="Wu L."/>
            <person name="Ma J."/>
        </authorList>
    </citation>
    <scope>NUCLEOTIDE SEQUENCE [LARGE SCALE GENOMIC DNA]</scope>
    <source>
        <strain evidence="7">JCM 15933</strain>
    </source>
</reference>
<feature type="domain" description="NlpC/P60" evidence="5">
    <location>
        <begin position="106"/>
        <end position="226"/>
    </location>
</feature>
<evidence type="ECO:0000256" key="1">
    <source>
        <dbReference type="ARBA" id="ARBA00007074"/>
    </source>
</evidence>
<dbReference type="InterPro" id="IPR038765">
    <property type="entry name" value="Papain-like_cys_pep_sf"/>
</dbReference>
<dbReference type="Pfam" id="PF18348">
    <property type="entry name" value="SH3_16"/>
    <property type="match status" value="1"/>
</dbReference>
<gene>
    <name evidence="6" type="ORF">GCM10009827_070810</name>
</gene>
<dbReference type="PANTHER" id="PTHR47053">
    <property type="entry name" value="MUREIN DD-ENDOPEPTIDASE MEPH-RELATED"/>
    <property type="match status" value="1"/>
</dbReference>
<evidence type="ECO:0000256" key="3">
    <source>
        <dbReference type="ARBA" id="ARBA00022801"/>
    </source>
</evidence>
<dbReference type="PROSITE" id="PS51935">
    <property type="entry name" value="NLPC_P60"/>
    <property type="match status" value="1"/>
</dbReference>
<dbReference type="InterPro" id="IPR000064">
    <property type="entry name" value="NLP_P60_dom"/>
</dbReference>
<dbReference type="Gene3D" id="3.90.1720.10">
    <property type="entry name" value="endopeptidase domain like (from Nostoc punctiforme)"/>
    <property type="match status" value="1"/>
</dbReference>
<evidence type="ECO:0000313" key="7">
    <source>
        <dbReference type="Proteomes" id="UP001501470"/>
    </source>
</evidence>
<dbReference type="EMBL" id="BAAAQD010000016">
    <property type="protein sequence ID" value="GAA1541221.1"/>
    <property type="molecule type" value="Genomic_DNA"/>
</dbReference>
<evidence type="ECO:0000259" key="5">
    <source>
        <dbReference type="PROSITE" id="PS51935"/>
    </source>
</evidence>
<keyword evidence="7" id="KW-1185">Reference proteome</keyword>
<dbReference type="SUPFAM" id="SSF54001">
    <property type="entry name" value="Cysteine proteinases"/>
    <property type="match status" value="1"/>
</dbReference>
<dbReference type="Pfam" id="PF00877">
    <property type="entry name" value="NLPC_P60"/>
    <property type="match status" value="1"/>
</dbReference>
<dbReference type="InterPro" id="IPR051202">
    <property type="entry name" value="Peptidase_C40"/>
</dbReference>
<proteinExistence type="inferred from homology"/>
<keyword evidence="2" id="KW-0645">Protease</keyword>
<dbReference type="InterPro" id="IPR041382">
    <property type="entry name" value="SH3_16"/>
</dbReference>
<accession>A0ABP4MBF7</accession>
<dbReference type="Proteomes" id="UP001501470">
    <property type="component" value="Unassembled WGS sequence"/>
</dbReference>
<dbReference type="PANTHER" id="PTHR47053:SF1">
    <property type="entry name" value="MUREIN DD-ENDOPEPTIDASE MEPH-RELATED"/>
    <property type="match status" value="1"/>
</dbReference>
<evidence type="ECO:0000256" key="4">
    <source>
        <dbReference type="ARBA" id="ARBA00022807"/>
    </source>
</evidence>
<protein>
    <recommendedName>
        <fullName evidence="5">NlpC/P60 domain-containing protein</fullName>
    </recommendedName>
</protein>